<feature type="region of interest" description="Disordered" evidence="1">
    <location>
        <begin position="22"/>
        <end position="54"/>
    </location>
</feature>
<dbReference type="EMBL" id="ARYL01000002">
    <property type="protein sequence ID" value="KDA04021.1"/>
    <property type="molecule type" value="Genomic_DNA"/>
</dbReference>
<reference evidence="3 4" key="1">
    <citation type="journal article" date="2014" name="Antonie Van Leeuwenhoek">
        <title>Hyphomonas beringensis sp. nov. and Hyphomonas chukchiensis sp. nov., isolated from surface seawater of the Bering Sea and Chukchi Sea.</title>
        <authorList>
            <person name="Li C."/>
            <person name="Lai Q."/>
            <person name="Li G."/>
            <person name="Dong C."/>
            <person name="Wang J."/>
            <person name="Liao Y."/>
            <person name="Shao Z."/>
        </authorList>
    </citation>
    <scope>NUCLEOTIDE SEQUENCE [LARGE SCALE GENOMIC DNA]</scope>
    <source>
        <strain evidence="3 4">SCH89</strain>
    </source>
</reference>
<sequence length="117" mass="12213">MKPVPILFLLVSALVTACSPSGGDVAAPSASLEKEATDSPQAAAPETTETETVQATCDQDIGAQAARVLVGQCIQISPATHPPCNAQNSCDMIRDEIRRGCGFGDTINNPDFCSDYQ</sequence>
<proteinExistence type="predicted"/>
<feature type="compositionally biased region" description="Low complexity" evidence="1">
    <location>
        <begin position="40"/>
        <end position="54"/>
    </location>
</feature>
<name>A0A059GB32_9PROT</name>
<gene>
    <name evidence="3" type="ORF">HOC_01746</name>
</gene>
<evidence type="ECO:0000313" key="4">
    <source>
        <dbReference type="Proteomes" id="UP000024942"/>
    </source>
</evidence>
<organism evidence="3 4">
    <name type="scientific">Hyphomonas oceanitis SCH89</name>
    <dbReference type="NCBI Taxonomy" id="1280953"/>
    <lineage>
        <taxon>Bacteria</taxon>
        <taxon>Pseudomonadati</taxon>
        <taxon>Pseudomonadota</taxon>
        <taxon>Alphaproteobacteria</taxon>
        <taxon>Hyphomonadales</taxon>
        <taxon>Hyphomonadaceae</taxon>
        <taxon>Hyphomonas</taxon>
    </lineage>
</organism>
<evidence type="ECO:0008006" key="5">
    <source>
        <dbReference type="Google" id="ProtNLM"/>
    </source>
</evidence>
<dbReference type="Proteomes" id="UP000024942">
    <property type="component" value="Unassembled WGS sequence"/>
</dbReference>
<evidence type="ECO:0000256" key="2">
    <source>
        <dbReference type="SAM" id="SignalP"/>
    </source>
</evidence>
<dbReference type="PROSITE" id="PS51257">
    <property type="entry name" value="PROKAR_LIPOPROTEIN"/>
    <property type="match status" value="1"/>
</dbReference>
<accession>A0A059GB32</accession>
<dbReference type="STRING" id="1280953.HOC_01746"/>
<keyword evidence="4" id="KW-1185">Reference proteome</keyword>
<feature type="signal peptide" evidence="2">
    <location>
        <begin position="1"/>
        <end position="17"/>
    </location>
</feature>
<evidence type="ECO:0000256" key="1">
    <source>
        <dbReference type="SAM" id="MobiDB-lite"/>
    </source>
</evidence>
<protein>
    <recommendedName>
        <fullName evidence="5">Lipoprotein</fullName>
    </recommendedName>
</protein>
<dbReference type="eggNOG" id="ENOG5033IXS">
    <property type="taxonomic scope" value="Bacteria"/>
</dbReference>
<keyword evidence="2" id="KW-0732">Signal</keyword>
<comment type="caution">
    <text evidence="3">The sequence shown here is derived from an EMBL/GenBank/DDBJ whole genome shotgun (WGS) entry which is preliminary data.</text>
</comment>
<dbReference type="PATRIC" id="fig|1280953.3.peg.352"/>
<feature type="chain" id="PRO_5001578675" description="Lipoprotein" evidence="2">
    <location>
        <begin position="18"/>
        <end position="117"/>
    </location>
</feature>
<dbReference type="AlphaFoldDB" id="A0A059GB32"/>
<evidence type="ECO:0000313" key="3">
    <source>
        <dbReference type="EMBL" id="KDA04021.1"/>
    </source>
</evidence>
<dbReference type="RefSeq" id="WP_035535367.1">
    <property type="nucleotide sequence ID" value="NZ_ARYL01000002.1"/>
</dbReference>